<reference evidence="6" key="1">
    <citation type="submission" date="2018-05" db="EMBL/GenBank/DDBJ databases">
        <authorList>
            <person name="Lanie J.A."/>
            <person name="Ng W.-L."/>
            <person name="Kazmierczak K.M."/>
            <person name="Andrzejewski T.M."/>
            <person name="Davidsen T.M."/>
            <person name="Wayne K.J."/>
            <person name="Tettelin H."/>
            <person name="Glass J.I."/>
            <person name="Rusch D."/>
            <person name="Podicherti R."/>
            <person name="Tsui H.-C.T."/>
            <person name="Winkler M.E."/>
        </authorList>
    </citation>
    <scope>NUCLEOTIDE SEQUENCE</scope>
</reference>
<gene>
    <name evidence="6" type="ORF">METZ01_LOCUS28467</name>
</gene>
<sequence length="211" mass="24225">MSGGTSVSSSGVGTDLDVSAVAEVKSLLVRGAKERAREQYEELVARHQHQISRIAFRYLKNEADVDEAVQDTFVKAFLHLPSHQEKVPFIAWLIRIAINTCLDQLKAKSRRNRWMLPLIDSNGNERTGVARQVTRNQNPEEELLSKEQRTRLNTIIQRLPERQQAVLMLSVFEGETTQEISAIMGVSEATVRVHQFRAIRRLQKWISREHW</sequence>
<dbReference type="NCBIfam" id="TIGR02937">
    <property type="entry name" value="sigma70-ECF"/>
    <property type="match status" value="1"/>
</dbReference>
<dbReference type="AlphaFoldDB" id="A0A381QD71"/>
<feature type="domain" description="HTH luxR-type" evidence="5">
    <location>
        <begin position="174"/>
        <end position="201"/>
    </location>
</feature>
<dbReference type="GO" id="GO:0006352">
    <property type="term" value="P:DNA-templated transcription initiation"/>
    <property type="evidence" value="ECO:0007669"/>
    <property type="project" value="InterPro"/>
</dbReference>
<dbReference type="CDD" id="cd06171">
    <property type="entry name" value="Sigma70_r4"/>
    <property type="match status" value="1"/>
</dbReference>
<dbReference type="SUPFAM" id="SSF88659">
    <property type="entry name" value="Sigma3 and sigma4 domains of RNA polymerase sigma factors"/>
    <property type="match status" value="1"/>
</dbReference>
<dbReference type="GO" id="GO:0016987">
    <property type="term" value="F:sigma factor activity"/>
    <property type="evidence" value="ECO:0007669"/>
    <property type="project" value="UniProtKB-KW"/>
</dbReference>
<dbReference type="PROSITE" id="PS00622">
    <property type="entry name" value="HTH_LUXR_1"/>
    <property type="match status" value="1"/>
</dbReference>
<dbReference type="EMBL" id="UINC01001251">
    <property type="protein sequence ID" value="SUZ75613.1"/>
    <property type="molecule type" value="Genomic_DNA"/>
</dbReference>
<dbReference type="InterPro" id="IPR007627">
    <property type="entry name" value="RNA_pol_sigma70_r2"/>
</dbReference>
<dbReference type="PANTHER" id="PTHR43133">
    <property type="entry name" value="RNA POLYMERASE ECF-TYPE SIGMA FACTO"/>
    <property type="match status" value="1"/>
</dbReference>
<dbReference type="SUPFAM" id="SSF88946">
    <property type="entry name" value="Sigma2 domain of RNA polymerase sigma factors"/>
    <property type="match status" value="1"/>
</dbReference>
<evidence type="ECO:0000256" key="4">
    <source>
        <dbReference type="ARBA" id="ARBA00023163"/>
    </source>
</evidence>
<dbReference type="GO" id="GO:0003677">
    <property type="term" value="F:DNA binding"/>
    <property type="evidence" value="ECO:0007669"/>
    <property type="project" value="InterPro"/>
</dbReference>
<keyword evidence="4" id="KW-0804">Transcription</keyword>
<protein>
    <recommendedName>
        <fullName evidence="5">HTH luxR-type domain-containing protein</fullName>
    </recommendedName>
</protein>
<dbReference type="InterPro" id="IPR013325">
    <property type="entry name" value="RNA_pol_sigma_r2"/>
</dbReference>
<name>A0A381QD71_9ZZZZ</name>
<evidence type="ECO:0000256" key="2">
    <source>
        <dbReference type="ARBA" id="ARBA00023015"/>
    </source>
</evidence>
<comment type="similarity">
    <text evidence="1">Belongs to the sigma-70 factor family. ECF subfamily.</text>
</comment>
<dbReference type="Gene3D" id="1.10.10.10">
    <property type="entry name" value="Winged helix-like DNA-binding domain superfamily/Winged helix DNA-binding domain"/>
    <property type="match status" value="1"/>
</dbReference>
<evidence type="ECO:0000259" key="5">
    <source>
        <dbReference type="PROSITE" id="PS00622"/>
    </source>
</evidence>
<organism evidence="6">
    <name type="scientific">marine metagenome</name>
    <dbReference type="NCBI Taxonomy" id="408172"/>
    <lineage>
        <taxon>unclassified sequences</taxon>
        <taxon>metagenomes</taxon>
        <taxon>ecological metagenomes</taxon>
    </lineage>
</organism>
<dbReference type="PANTHER" id="PTHR43133:SF51">
    <property type="entry name" value="RNA POLYMERASE SIGMA FACTOR"/>
    <property type="match status" value="1"/>
</dbReference>
<keyword evidence="3" id="KW-0731">Sigma factor</keyword>
<dbReference type="Gene3D" id="1.10.1740.10">
    <property type="match status" value="1"/>
</dbReference>
<dbReference type="InterPro" id="IPR013324">
    <property type="entry name" value="RNA_pol_sigma_r3/r4-like"/>
</dbReference>
<keyword evidence="2" id="KW-0805">Transcription regulation</keyword>
<dbReference type="InterPro" id="IPR013249">
    <property type="entry name" value="RNA_pol_sigma70_r4_t2"/>
</dbReference>
<dbReference type="Pfam" id="PF08281">
    <property type="entry name" value="Sigma70_r4_2"/>
    <property type="match status" value="1"/>
</dbReference>
<proteinExistence type="inferred from homology"/>
<accession>A0A381QD71</accession>
<dbReference type="InterPro" id="IPR000792">
    <property type="entry name" value="Tscrpt_reg_LuxR_C"/>
</dbReference>
<dbReference type="Pfam" id="PF04542">
    <property type="entry name" value="Sigma70_r2"/>
    <property type="match status" value="1"/>
</dbReference>
<evidence type="ECO:0000313" key="6">
    <source>
        <dbReference type="EMBL" id="SUZ75613.1"/>
    </source>
</evidence>
<evidence type="ECO:0000256" key="1">
    <source>
        <dbReference type="ARBA" id="ARBA00010641"/>
    </source>
</evidence>
<dbReference type="InterPro" id="IPR036388">
    <property type="entry name" value="WH-like_DNA-bd_sf"/>
</dbReference>
<evidence type="ECO:0000256" key="3">
    <source>
        <dbReference type="ARBA" id="ARBA00023082"/>
    </source>
</evidence>
<dbReference type="InterPro" id="IPR039425">
    <property type="entry name" value="RNA_pol_sigma-70-like"/>
</dbReference>
<dbReference type="InterPro" id="IPR014284">
    <property type="entry name" value="RNA_pol_sigma-70_dom"/>
</dbReference>